<dbReference type="GO" id="GO:0036503">
    <property type="term" value="P:ERAD pathway"/>
    <property type="evidence" value="ECO:0007669"/>
    <property type="project" value="TreeGrafter"/>
</dbReference>
<comment type="similarity">
    <text evidence="1">Belongs to the UFD1 family.</text>
</comment>
<evidence type="ECO:0000259" key="4">
    <source>
        <dbReference type="Pfam" id="PF24842"/>
    </source>
</evidence>
<feature type="domain" description="Ubiquitin fusion degradation protein UFD1 N-terminal subdomain 2" evidence="4">
    <location>
        <begin position="157"/>
        <end position="231"/>
    </location>
</feature>
<dbReference type="Pfam" id="PF03152">
    <property type="entry name" value="UFD1_N1"/>
    <property type="match status" value="1"/>
</dbReference>
<gene>
    <name evidence="5" type="ORF">CRM22_009507</name>
</gene>
<dbReference type="GO" id="GO:0031593">
    <property type="term" value="F:polyubiquitin modification-dependent protein binding"/>
    <property type="evidence" value="ECO:0007669"/>
    <property type="project" value="TreeGrafter"/>
</dbReference>
<dbReference type="Gene3D" id="2.40.40.50">
    <property type="entry name" value="Ubiquitin fusion degradation protein UFD1, N-terminal domain"/>
    <property type="match status" value="1"/>
</dbReference>
<dbReference type="AlphaFoldDB" id="A0A4S2L6J9"/>
<comment type="caution">
    <text evidence="5">The sequence shown here is derived from an EMBL/GenBank/DDBJ whole genome shotgun (WGS) entry which is preliminary data.</text>
</comment>
<dbReference type="InterPro" id="IPR055417">
    <property type="entry name" value="UFD1_N1"/>
</dbReference>
<evidence type="ECO:0000256" key="2">
    <source>
        <dbReference type="ARBA" id="ARBA00022786"/>
    </source>
</evidence>
<dbReference type="InterPro" id="IPR042299">
    <property type="entry name" value="Ufd1-like_Nn"/>
</dbReference>
<dbReference type="InterPro" id="IPR004854">
    <property type="entry name" value="Ufd1-like"/>
</dbReference>
<evidence type="ECO:0000256" key="1">
    <source>
        <dbReference type="ARBA" id="ARBA00006043"/>
    </source>
</evidence>
<dbReference type="GO" id="GO:0006511">
    <property type="term" value="P:ubiquitin-dependent protein catabolic process"/>
    <property type="evidence" value="ECO:0007669"/>
    <property type="project" value="InterPro"/>
</dbReference>
<evidence type="ECO:0000313" key="5">
    <source>
        <dbReference type="EMBL" id="TGZ58702.1"/>
    </source>
</evidence>
<keyword evidence="6" id="KW-1185">Reference proteome</keyword>
<keyword evidence="2" id="KW-0833">Ubl conjugation pathway</keyword>
<dbReference type="FunFam" id="2.40.40.50:FF:000001">
    <property type="entry name" value="Ubiquitin fusion degradation protein 1 homolog"/>
    <property type="match status" value="1"/>
</dbReference>
<dbReference type="FunFam" id="3.10.330.10:FF:000002">
    <property type="entry name" value="ubiquitin fusion degradation protein 1 homolog"/>
    <property type="match status" value="1"/>
</dbReference>
<accession>A0A4S2L6J9</accession>
<evidence type="ECO:0000259" key="3">
    <source>
        <dbReference type="Pfam" id="PF03152"/>
    </source>
</evidence>
<dbReference type="Pfam" id="PF24842">
    <property type="entry name" value="UFD1_N2"/>
    <property type="match status" value="1"/>
</dbReference>
<dbReference type="Proteomes" id="UP000308267">
    <property type="component" value="Unassembled WGS sequence"/>
</dbReference>
<feature type="domain" description="Ubiquitin fusion degradation protein UFD1 N-terminal subdomain 1" evidence="3">
    <location>
        <begin position="57"/>
        <end position="154"/>
    </location>
</feature>
<proteinExistence type="inferred from homology"/>
<name>A0A4S2L6J9_OPIFE</name>
<dbReference type="STRING" id="147828.A0A4S2L6J9"/>
<dbReference type="PANTHER" id="PTHR12555">
    <property type="entry name" value="UBIQUITIN FUSION DEGRADATON PROTEIN 1"/>
    <property type="match status" value="1"/>
</dbReference>
<dbReference type="Gene3D" id="3.10.330.10">
    <property type="match status" value="1"/>
</dbReference>
<dbReference type="OrthoDB" id="422728at2759"/>
<dbReference type="GO" id="GO:0034098">
    <property type="term" value="C:VCP-NPL4-UFD1 AAA ATPase complex"/>
    <property type="evidence" value="ECO:0007669"/>
    <property type="project" value="TreeGrafter"/>
</dbReference>
<dbReference type="PANTHER" id="PTHR12555:SF13">
    <property type="entry name" value="UBIQUITIN RECOGNITION FACTOR IN ER-ASSOCIATED DEGRADATION PROTEIN 1"/>
    <property type="match status" value="1"/>
</dbReference>
<organism evidence="5 6">
    <name type="scientific">Opisthorchis felineus</name>
    <dbReference type="NCBI Taxonomy" id="147828"/>
    <lineage>
        <taxon>Eukaryota</taxon>
        <taxon>Metazoa</taxon>
        <taxon>Spiralia</taxon>
        <taxon>Lophotrochozoa</taxon>
        <taxon>Platyhelminthes</taxon>
        <taxon>Trematoda</taxon>
        <taxon>Digenea</taxon>
        <taxon>Opisthorchiida</taxon>
        <taxon>Opisthorchiata</taxon>
        <taxon>Opisthorchiidae</taxon>
        <taxon>Opisthorchis</taxon>
    </lineage>
</organism>
<sequence>MVYPPPFGFRHFIYGIFVRYYHLVAFVDTAVRRAPFHSISNMSFLFPQFDQSASDSFSTSYRCFSMSFFPGKLRQGVENGGKIIMPPSALEVLTRLNVQYPMLFKLTNAQGNRTTHCGVLEFVADEGNIYVPYWMLRNLLLEEGGRVSVCNAALRTATFARFQPQSVDFLDISNPQAVLENLLREFACLTVGDMIAIRYNERTYELKVLETKPEEAVTIIECDMNVDFAPPVGYEENVRTQQAKNKKQTSKSEESDHIVIPNVVQGFQAFSGAGYRLDGKGKTAASPGRASTDAALPKRERGVPNYSYQPGSLTFFRNTKACSQQAQEPASFKPFAGVGHQLKPKNKP</sequence>
<reference evidence="5 6" key="1">
    <citation type="journal article" date="2019" name="BMC Genomics">
        <title>New insights from Opisthorchis felineus genome: update on genomics of the epidemiologically important liver flukes.</title>
        <authorList>
            <person name="Ershov N.I."/>
            <person name="Mordvinov V.A."/>
            <person name="Prokhortchouk E.B."/>
            <person name="Pakharukova M.Y."/>
            <person name="Gunbin K.V."/>
            <person name="Ustyantsev K."/>
            <person name="Genaev M.A."/>
            <person name="Blinov A.G."/>
            <person name="Mazur A."/>
            <person name="Boulygina E."/>
            <person name="Tsygankova S."/>
            <person name="Khrameeva E."/>
            <person name="Chekanov N."/>
            <person name="Fan G."/>
            <person name="Xiao A."/>
            <person name="Zhang H."/>
            <person name="Xu X."/>
            <person name="Yang H."/>
            <person name="Solovyev V."/>
            <person name="Lee S.M."/>
            <person name="Liu X."/>
            <person name="Afonnikov D.A."/>
            <person name="Skryabin K.G."/>
        </authorList>
    </citation>
    <scope>NUCLEOTIDE SEQUENCE [LARGE SCALE GENOMIC DNA]</scope>
    <source>
        <strain evidence="5">AK-0245</strain>
        <tissue evidence="5">Whole organism</tissue>
    </source>
</reference>
<evidence type="ECO:0000313" key="6">
    <source>
        <dbReference type="Proteomes" id="UP000308267"/>
    </source>
</evidence>
<dbReference type="EMBL" id="SJOL01009162">
    <property type="protein sequence ID" value="TGZ58702.1"/>
    <property type="molecule type" value="Genomic_DNA"/>
</dbReference>
<protein>
    <recommendedName>
        <fullName evidence="7">Ubiquitin fusion degradation protein UFD1</fullName>
    </recommendedName>
</protein>
<evidence type="ECO:0008006" key="7">
    <source>
        <dbReference type="Google" id="ProtNLM"/>
    </source>
</evidence>
<dbReference type="InterPro" id="IPR055418">
    <property type="entry name" value="UFD1_N2"/>
</dbReference>